<keyword evidence="3" id="KW-1185">Reference proteome</keyword>
<evidence type="ECO:0000256" key="1">
    <source>
        <dbReference type="SAM" id="Phobius"/>
    </source>
</evidence>
<feature type="transmembrane region" description="Helical" evidence="1">
    <location>
        <begin position="89"/>
        <end position="111"/>
    </location>
</feature>
<keyword evidence="1" id="KW-0472">Membrane</keyword>
<dbReference type="RefSeq" id="WP_038488497.1">
    <property type="nucleotide sequence ID" value="NZ_BCTH01000085.1"/>
</dbReference>
<accession>W0V002</accession>
<dbReference type="OrthoDB" id="8708745at2"/>
<protein>
    <recommendedName>
        <fullName evidence="4">Transmembrane protein</fullName>
    </recommendedName>
</protein>
<name>W0V002_9BURK</name>
<dbReference type="EMBL" id="HG322949">
    <property type="protein sequence ID" value="CDG81206.1"/>
    <property type="molecule type" value="Genomic_DNA"/>
</dbReference>
<sequence>MDQQKLRSLVFEKTGVKIDSDDPIFALVALNEAVLAETVERQIALLDAATRELAAQARAAGSLTPLPPLPQAAAPAEAPAAFTPRDKRLLAAAAVICVLSAALALAGQALLFKPAATPVQYDAAKLARAIAKIDPKSRALLQAELQKP</sequence>
<dbReference type="STRING" id="1349767.GJA_546"/>
<dbReference type="Proteomes" id="UP000027604">
    <property type="component" value="Chromosome I"/>
</dbReference>
<keyword evidence="1" id="KW-0812">Transmembrane</keyword>
<keyword evidence="1" id="KW-1133">Transmembrane helix</keyword>
<dbReference type="KEGG" id="jag:GJA_546"/>
<reference evidence="2 3" key="1">
    <citation type="journal article" date="2015" name="Genome Announc.">
        <title>Genome Sequence of Mushroom Soft-Rot Pathogen Janthinobacterium agaricidamnosum.</title>
        <authorList>
            <person name="Graupner K."/>
            <person name="Lackner G."/>
            <person name="Hertweck C."/>
        </authorList>
    </citation>
    <scope>NUCLEOTIDE SEQUENCE [LARGE SCALE GENOMIC DNA]</scope>
    <source>
        <strain evidence="3">NBRC 102515 / DSM 9628</strain>
    </source>
</reference>
<evidence type="ECO:0000313" key="2">
    <source>
        <dbReference type="EMBL" id="CDG81206.1"/>
    </source>
</evidence>
<dbReference type="PATRIC" id="fig|1349767.4.peg.2259"/>
<gene>
    <name evidence="2" type="ORF">GJA_546</name>
</gene>
<evidence type="ECO:0008006" key="4">
    <source>
        <dbReference type="Google" id="ProtNLM"/>
    </source>
</evidence>
<proteinExistence type="predicted"/>
<evidence type="ECO:0000313" key="3">
    <source>
        <dbReference type="Proteomes" id="UP000027604"/>
    </source>
</evidence>
<dbReference type="AlphaFoldDB" id="W0V002"/>
<dbReference type="HOGENOM" id="CLU_1756385_0_0_4"/>
<organism evidence="2 3">
    <name type="scientific">Janthinobacterium agaricidamnosum NBRC 102515 = DSM 9628</name>
    <dbReference type="NCBI Taxonomy" id="1349767"/>
    <lineage>
        <taxon>Bacteria</taxon>
        <taxon>Pseudomonadati</taxon>
        <taxon>Pseudomonadota</taxon>
        <taxon>Betaproteobacteria</taxon>
        <taxon>Burkholderiales</taxon>
        <taxon>Oxalobacteraceae</taxon>
        <taxon>Janthinobacterium</taxon>
    </lineage>
</organism>